<dbReference type="Pfam" id="PF00561">
    <property type="entry name" value="Abhydrolase_1"/>
    <property type="match status" value="1"/>
</dbReference>
<accession>A0A8S3ZX08</accession>
<evidence type="ECO:0000259" key="3">
    <source>
        <dbReference type="Pfam" id="PF00561"/>
    </source>
</evidence>
<sequence length="343" mass="39756">MSGILERIKLWGLATTYGLLVLLHIIRQCYRKGVGKVFHWKQWERPAILDDPSFGTHGFLTLKDVRIHYVASGPEDKPLMLFVHGFPEFWYSWRHQIREFQKDYRVVAIDMRGYGESSKPSGIENYTVTKLVSDLQQIIPALGYKSCVLVAHDWGGAVAWAFARFNPTLVDKLIVMNVPPSPVFSKVLPTNKYQQKKSWYMFFFQLPFLPELNFKLDDFSLFDELFVSERNSDISKDAKKAAENIVPYKYVFSQPGALTPPINYYRALFRTTRGTYDLDYQMPVLLIWGCKDTALDIALPDAVEKETTKIEVKRIPDASHFVQVDAPEEVNKLMREWLNKQKK</sequence>
<comment type="caution">
    <text evidence="4">The sequence shown here is derived from an EMBL/GenBank/DDBJ whole genome shotgun (WGS) entry which is preliminary data.</text>
</comment>
<dbReference type="InterPro" id="IPR000639">
    <property type="entry name" value="Epox_hydrolase-like"/>
</dbReference>
<evidence type="ECO:0000256" key="2">
    <source>
        <dbReference type="ARBA" id="ARBA00038334"/>
    </source>
</evidence>
<organism evidence="4 5">
    <name type="scientific">Candidula unifasciata</name>
    <dbReference type="NCBI Taxonomy" id="100452"/>
    <lineage>
        <taxon>Eukaryota</taxon>
        <taxon>Metazoa</taxon>
        <taxon>Spiralia</taxon>
        <taxon>Lophotrochozoa</taxon>
        <taxon>Mollusca</taxon>
        <taxon>Gastropoda</taxon>
        <taxon>Heterobranchia</taxon>
        <taxon>Euthyneura</taxon>
        <taxon>Panpulmonata</taxon>
        <taxon>Eupulmonata</taxon>
        <taxon>Stylommatophora</taxon>
        <taxon>Helicina</taxon>
        <taxon>Helicoidea</taxon>
        <taxon>Geomitridae</taxon>
        <taxon>Candidula</taxon>
    </lineage>
</organism>
<reference evidence="4" key="1">
    <citation type="submission" date="2021-04" db="EMBL/GenBank/DDBJ databases">
        <authorList>
            <consortium name="Molecular Ecology Group"/>
        </authorList>
    </citation>
    <scope>NUCLEOTIDE SEQUENCE</scope>
</reference>
<name>A0A8S3ZX08_9EUPU</name>
<evidence type="ECO:0000313" key="4">
    <source>
        <dbReference type="EMBL" id="CAG5133394.1"/>
    </source>
</evidence>
<evidence type="ECO:0000256" key="1">
    <source>
        <dbReference type="ARBA" id="ARBA00022801"/>
    </source>
</evidence>
<dbReference type="OrthoDB" id="408373at2759"/>
<dbReference type="GO" id="GO:0004301">
    <property type="term" value="F:epoxide hydrolase activity"/>
    <property type="evidence" value="ECO:0007669"/>
    <property type="project" value="UniProtKB-ARBA"/>
</dbReference>
<dbReference type="PRINTS" id="PR00111">
    <property type="entry name" value="ABHYDROLASE"/>
</dbReference>
<dbReference type="PRINTS" id="PR00412">
    <property type="entry name" value="EPOXHYDRLASE"/>
</dbReference>
<gene>
    <name evidence="4" type="ORF">CUNI_LOCUS18952</name>
</gene>
<feature type="domain" description="AB hydrolase-1" evidence="3">
    <location>
        <begin position="78"/>
        <end position="327"/>
    </location>
</feature>
<comment type="similarity">
    <text evidence="2">Belongs to the AB hydrolase superfamily. Epoxide hydrolase family.</text>
</comment>
<proteinExistence type="inferred from homology"/>
<dbReference type="Proteomes" id="UP000678393">
    <property type="component" value="Unassembled WGS sequence"/>
</dbReference>
<dbReference type="AlphaFoldDB" id="A0A8S3ZX08"/>
<dbReference type="InterPro" id="IPR029058">
    <property type="entry name" value="AB_hydrolase_fold"/>
</dbReference>
<protein>
    <recommendedName>
        <fullName evidence="3">AB hydrolase-1 domain-containing protein</fullName>
    </recommendedName>
</protein>
<dbReference type="PANTHER" id="PTHR43329">
    <property type="entry name" value="EPOXIDE HYDROLASE"/>
    <property type="match status" value="1"/>
</dbReference>
<dbReference type="SUPFAM" id="SSF53474">
    <property type="entry name" value="alpha/beta-Hydrolases"/>
    <property type="match status" value="1"/>
</dbReference>
<dbReference type="EMBL" id="CAJHNH020006168">
    <property type="protein sequence ID" value="CAG5133394.1"/>
    <property type="molecule type" value="Genomic_DNA"/>
</dbReference>
<dbReference type="InterPro" id="IPR000073">
    <property type="entry name" value="AB_hydrolase_1"/>
</dbReference>
<keyword evidence="5" id="KW-1185">Reference proteome</keyword>
<dbReference type="Gene3D" id="3.40.50.1820">
    <property type="entry name" value="alpha/beta hydrolase"/>
    <property type="match status" value="1"/>
</dbReference>
<evidence type="ECO:0000313" key="5">
    <source>
        <dbReference type="Proteomes" id="UP000678393"/>
    </source>
</evidence>
<keyword evidence="1" id="KW-0378">Hydrolase</keyword>